<organism evidence="1">
    <name type="scientific">Rhizophora mucronata</name>
    <name type="common">Asiatic mangrove</name>
    <dbReference type="NCBI Taxonomy" id="61149"/>
    <lineage>
        <taxon>Eukaryota</taxon>
        <taxon>Viridiplantae</taxon>
        <taxon>Streptophyta</taxon>
        <taxon>Embryophyta</taxon>
        <taxon>Tracheophyta</taxon>
        <taxon>Spermatophyta</taxon>
        <taxon>Magnoliopsida</taxon>
        <taxon>eudicotyledons</taxon>
        <taxon>Gunneridae</taxon>
        <taxon>Pentapetalae</taxon>
        <taxon>rosids</taxon>
        <taxon>fabids</taxon>
        <taxon>Malpighiales</taxon>
        <taxon>Rhizophoraceae</taxon>
        <taxon>Rhizophora</taxon>
    </lineage>
</organism>
<dbReference type="EMBL" id="GGEC01068070">
    <property type="protein sequence ID" value="MBX48554.1"/>
    <property type="molecule type" value="Transcribed_RNA"/>
</dbReference>
<dbReference type="AlphaFoldDB" id="A0A2P2P1D8"/>
<accession>A0A2P2P1D8</accession>
<proteinExistence type="predicted"/>
<evidence type="ECO:0000313" key="1">
    <source>
        <dbReference type="EMBL" id="MBX48554.1"/>
    </source>
</evidence>
<sequence>MSTSKMLLRGNIEEFNHLVVVHRRDSL</sequence>
<reference evidence="1" key="1">
    <citation type="submission" date="2018-02" db="EMBL/GenBank/DDBJ databases">
        <title>Rhizophora mucronata_Transcriptome.</title>
        <authorList>
            <person name="Meera S.P."/>
            <person name="Sreeshan A."/>
            <person name="Augustine A."/>
        </authorList>
    </citation>
    <scope>NUCLEOTIDE SEQUENCE</scope>
    <source>
        <tissue evidence="1">Leaf</tissue>
    </source>
</reference>
<protein>
    <submittedName>
        <fullName evidence="1">Uncharacterized protein</fullName>
    </submittedName>
</protein>
<name>A0A2P2P1D8_RHIMU</name>